<evidence type="ECO:0000256" key="1">
    <source>
        <dbReference type="SAM" id="Phobius"/>
    </source>
</evidence>
<dbReference type="Proteomes" id="UP000016922">
    <property type="component" value="Unassembled WGS sequence"/>
</dbReference>
<dbReference type="KEGG" id="glz:GLAREA_01221"/>
<dbReference type="RefSeq" id="XP_008086628.1">
    <property type="nucleotide sequence ID" value="XM_008088437.1"/>
</dbReference>
<feature type="transmembrane region" description="Helical" evidence="1">
    <location>
        <begin position="76"/>
        <end position="97"/>
    </location>
</feature>
<protein>
    <submittedName>
        <fullName evidence="2">Uncharacterized protein</fullName>
    </submittedName>
</protein>
<dbReference type="HOGENOM" id="CLU_091090_0_0_1"/>
<feature type="transmembrane region" description="Helical" evidence="1">
    <location>
        <begin position="103"/>
        <end position="122"/>
    </location>
</feature>
<feature type="transmembrane region" description="Helical" evidence="1">
    <location>
        <begin position="176"/>
        <end position="196"/>
    </location>
</feature>
<proteinExistence type="predicted"/>
<dbReference type="GeneID" id="19460279"/>
<gene>
    <name evidence="2" type="ORF">GLAREA_01221</name>
</gene>
<dbReference type="AlphaFoldDB" id="S3CJC6"/>
<feature type="transmembrane region" description="Helical" evidence="1">
    <location>
        <begin position="36"/>
        <end position="55"/>
    </location>
</feature>
<dbReference type="OMA" id="CNILMHT"/>
<keyword evidence="1" id="KW-1133">Transmembrane helix</keyword>
<organism evidence="2 3">
    <name type="scientific">Glarea lozoyensis (strain ATCC 20868 / MF5171)</name>
    <dbReference type="NCBI Taxonomy" id="1116229"/>
    <lineage>
        <taxon>Eukaryota</taxon>
        <taxon>Fungi</taxon>
        <taxon>Dikarya</taxon>
        <taxon>Ascomycota</taxon>
        <taxon>Pezizomycotina</taxon>
        <taxon>Leotiomycetes</taxon>
        <taxon>Helotiales</taxon>
        <taxon>Helotiaceae</taxon>
        <taxon>Glarea</taxon>
    </lineage>
</organism>
<feature type="transmembrane region" description="Helical" evidence="1">
    <location>
        <begin position="134"/>
        <end position="156"/>
    </location>
</feature>
<evidence type="ECO:0000313" key="3">
    <source>
        <dbReference type="Proteomes" id="UP000016922"/>
    </source>
</evidence>
<accession>S3CJC6</accession>
<keyword evidence="1" id="KW-0812">Transmembrane</keyword>
<reference evidence="2 3" key="1">
    <citation type="journal article" date="2013" name="BMC Genomics">
        <title>Genomics-driven discovery of the pneumocandin biosynthetic gene cluster in the fungus Glarea lozoyensis.</title>
        <authorList>
            <person name="Chen L."/>
            <person name="Yue Q."/>
            <person name="Zhang X."/>
            <person name="Xiang M."/>
            <person name="Wang C."/>
            <person name="Li S."/>
            <person name="Che Y."/>
            <person name="Ortiz-Lopez F.J."/>
            <person name="Bills G.F."/>
            <person name="Liu X."/>
            <person name="An Z."/>
        </authorList>
    </citation>
    <scope>NUCLEOTIDE SEQUENCE [LARGE SCALE GENOMIC DNA]</scope>
    <source>
        <strain evidence="3">ATCC 20868 / MF5171</strain>
    </source>
</reference>
<keyword evidence="3" id="KW-1185">Reference proteome</keyword>
<dbReference type="EMBL" id="KE145371">
    <property type="protein sequence ID" value="EPE25309.1"/>
    <property type="molecule type" value="Genomic_DNA"/>
</dbReference>
<sequence length="222" mass="23961">MTLCGRRPEGFGPSSSLSHPLPTSCFTDTMIIPLPTYILVVLLPLLLILAHLSPIRPSNYAHAKTPRTCASKTAQIIYYIAILIVALMSLLEIIRLATISYSVALLPLLYPAIILGAYLHWSNGIHGRVRGWRWVNSVVIWGGGAVVNVVKIAGLAKEKGVQGRGGYPLSDQVTDVGVVVGVYVFLVGMEGWFGWVESKRAQGGKERESLGSLVEVEGVVGK</sequence>
<evidence type="ECO:0000313" key="2">
    <source>
        <dbReference type="EMBL" id="EPE25309.1"/>
    </source>
</evidence>
<name>S3CJC6_GLAL2</name>
<keyword evidence="1" id="KW-0472">Membrane</keyword>
<dbReference type="OrthoDB" id="5399848at2759"/>